<reference evidence="12 13" key="2">
    <citation type="journal article" date="2016" name="Environ. Microbiol. Rep.">
        <title>Metagenomic evidence for the presence of phototrophic Gemmatimonadetes bacteria in diverse environments.</title>
        <authorList>
            <person name="Zeng Y."/>
            <person name="Baumbach J."/>
            <person name="Barbosa E.G."/>
            <person name="Azevedo V."/>
            <person name="Zhang C."/>
            <person name="Koblizek M."/>
        </authorList>
    </citation>
    <scope>NUCLEOTIDE SEQUENCE [LARGE SCALE GENOMIC DNA]</scope>
    <source>
        <strain evidence="12 13">AP64</strain>
    </source>
</reference>
<evidence type="ECO:0000256" key="6">
    <source>
        <dbReference type="ARBA" id="ARBA00022833"/>
    </source>
</evidence>
<evidence type="ECO:0000256" key="4">
    <source>
        <dbReference type="ARBA" id="ARBA00022741"/>
    </source>
</evidence>
<dbReference type="InterPro" id="IPR014729">
    <property type="entry name" value="Rossmann-like_a/b/a_fold"/>
</dbReference>
<dbReference type="EMBL" id="CP011454">
    <property type="protein sequence ID" value="AMW05561.1"/>
    <property type="molecule type" value="Genomic_DNA"/>
</dbReference>
<dbReference type="GO" id="GO:0016879">
    <property type="term" value="F:ligase activity, forming carbon-nitrogen bonds"/>
    <property type="evidence" value="ECO:0007669"/>
    <property type="project" value="UniProtKB-UniRule"/>
</dbReference>
<dbReference type="Gene3D" id="3.40.50.620">
    <property type="entry name" value="HUPs"/>
    <property type="match status" value="1"/>
</dbReference>
<sequence length="243" mass="25834">MTGEPNTSPAGFPATSKPAVVLLSGGLDSTTVLAVAKRDGYTPFAMTFRYGQRHSVEIDAARRVAQAMGVAKHVVVDIDLRQWGGSALTADVDVPKDRDVDHAVDEIPVTYVPARNTIFMSFALAWAEVLGADAIFIGVNALDYSGYPDCRPEYVAAFETMANLATAAGVQGTHRLRIHAPLQHLTKAQIVALGHDLGVDYSITTSCYDPAPDGTACGHCDACQLRLRGFAEAGARDPIAYAD</sequence>
<evidence type="ECO:0000256" key="11">
    <source>
        <dbReference type="HAMAP-Rule" id="MF_01633"/>
    </source>
</evidence>
<feature type="binding site" evidence="11">
    <location>
        <position position="220"/>
    </location>
    <ligand>
        <name>Zn(2+)</name>
        <dbReference type="ChEBI" id="CHEBI:29105"/>
    </ligand>
</feature>
<dbReference type="PANTHER" id="PTHR42914:SF1">
    <property type="entry name" value="7-CYANO-7-DEAZAGUANINE SYNTHASE"/>
    <property type="match status" value="1"/>
</dbReference>
<keyword evidence="5 11" id="KW-0671">Queuosine biosynthesis</keyword>
<accession>A0A143BM37</accession>
<dbReference type="PIRSF" id="PIRSF006293">
    <property type="entry name" value="ExsB"/>
    <property type="match status" value="1"/>
</dbReference>
<evidence type="ECO:0000256" key="3">
    <source>
        <dbReference type="ARBA" id="ARBA00022723"/>
    </source>
</evidence>
<dbReference type="KEGG" id="gph:GEMMAAP_13570"/>
<reference evidence="12 13" key="1">
    <citation type="journal article" date="2014" name="Proc. Natl. Acad. Sci. U.S.A.">
        <title>Functional type 2 photosynthetic reaction centers found in the rare bacterial phylum Gemmatimonadetes.</title>
        <authorList>
            <person name="Zeng Y."/>
            <person name="Feng F."/>
            <person name="Medova H."/>
            <person name="Dean J."/>
            <person name="Koblizek M."/>
        </authorList>
    </citation>
    <scope>NUCLEOTIDE SEQUENCE [LARGE SCALE GENOMIC DNA]</scope>
    <source>
        <strain evidence="12 13">AP64</strain>
    </source>
</reference>
<dbReference type="OrthoDB" id="9789567at2"/>
<dbReference type="Pfam" id="PF06508">
    <property type="entry name" value="QueC"/>
    <property type="match status" value="1"/>
</dbReference>
<dbReference type="STRING" id="1379270.GEMMAAP_13570"/>
<keyword evidence="7 11" id="KW-0067">ATP-binding</keyword>
<evidence type="ECO:0000256" key="9">
    <source>
        <dbReference type="ARBA" id="ARBA00039149"/>
    </source>
</evidence>
<dbReference type="GO" id="GO:0008270">
    <property type="term" value="F:zinc ion binding"/>
    <property type="evidence" value="ECO:0007669"/>
    <property type="project" value="UniProtKB-UniRule"/>
</dbReference>
<comment type="function">
    <text evidence="11">Catalyzes the ATP-dependent conversion of 7-carboxy-7-deazaguanine (CDG) to 7-cyano-7-deazaguanine (preQ(0)).</text>
</comment>
<evidence type="ECO:0000256" key="7">
    <source>
        <dbReference type="ARBA" id="ARBA00022840"/>
    </source>
</evidence>
<dbReference type="UniPathway" id="UPA00391"/>
<evidence type="ECO:0000313" key="13">
    <source>
        <dbReference type="Proteomes" id="UP000076404"/>
    </source>
</evidence>
<organism evidence="12 13">
    <name type="scientific">Gemmatimonas phototrophica</name>
    <dbReference type="NCBI Taxonomy" id="1379270"/>
    <lineage>
        <taxon>Bacteria</taxon>
        <taxon>Pseudomonadati</taxon>
        <taxon>Gemmatimonadota</taxon>
        <taxon>Gemmatimonadia</taxon>
        <taxon>Gemmatimonadales</taxon>
        <taxon>Gemmatimonadaceae</taxon>
        <taxon>Gemmatimonas</taxon>
    </lineage>
</organism>
<dbReference type="HAMAP" id="MF_01633">
    <property type="entry name" value="QueC"/>
    <property type="match status" value="1"/>
</dbReference>
<keyword evidence="13" id="KW-1185">Reference proteome</keyword>
<dbReference type="GO" id="GO:0005524">
    <property type="term" value="F:ATP binding"/>
    <property type="evidence" value="ECO:0007669"/>
    <property type="project" value="UniProtKB-UniRule"/>
</dbReference>
<keyword evidence="2 11" id="KW-0436">Ligase</keyword>
<dbReference type="Proteomes" id="UP000076404">
    <property type="component" value="Chromosome"/>
</dbReference>
<feature type="binding site" evidence="11">
    <location>
        <position position="207"/>
    </location>
    <ligand>
        <name>Zn(2+)</name>
        <dbReference type="ChEBI" id="CHEBI:29105"/>
    </ligand>
</feature>
<feature type="binding site" evidence="11">
    <location>
        <position position="217"/>
    </location>
    <ligand>
        <name>Zn(2+)</name>
        <dbReference type="ChEBI" id="CHEBI:29105"/>
    </ligand>
</feature>
<dbReference type="InterPro" id="IPR018317">
    <property type="entry name" value="QueC"/>
</dbReference>
<dbReference type="PANTHER" id="PTHR42914">
    <property type="entry name" value="7-CYANO-7-DEAZAGUANINE SYNTHASE"/>
    <property type="match status" value="1"/>
</dbReference>
<evidence type="ECO:0000256" key="2">
    <source>
        <dbReference type="ARBA" id="ARBA00022598"/>
    </source>
</evidence>
<dbReference type="RefSeq" id="WP_053333750.1">
    <property type="nucleotide sequence ID" value="NZ_CP011454.1"/>
</dbReference>
<comment type="cofactor">
    <cofactor evidence="11">
        <name>Zn(2+)</name>
        <dbReference type="ChEBI" id="CHEBI:29105"/>
    </cofactor>
    <text evidence="11">Binds 1 zinc ion per subunit.</text>
</comment>
<dbReference type="SUPFAM" id="SSF52402">
    <property type="entry name" value="Adenine nucleotide alpha hydrolases-like"/>
    <property type="match status" value="1"/>
</dbReference>
<evidence type="ECO:0000256" key="1">
    <source>
        <dbReference type="ARBA" id="ARBA00005061"/>
    </source>
</evidence>
<protein>
    <recommendedName>
        <fullName evidence="9 11">7-cyano-7-deazaguanine synthase</fullName>
        <ecNumber evidence="9 11">6.3.4.20</ecNumber>
    </recommendedName>
    <alternativeName>
        <fullName evidence="11">7-cyano-7-carbaguanine synthase</fullName>
    </alternativeName>
    <alternativeName>
        <fullName evidence="11">PreQ(0) synthase</fullName>
    </alternativeName>
    <alternativeName>
        <fullName evidence="11">Queuosine biosynthesis protein QueC</fullName>
    </alternativeName>
</protein>
<dbReference type="EC" id="6.3.4.20" evidence="9 11"/>
<comment type="catalytic activity">
    <reaction evidence="10 11">
        <text>7-carboxy-7-carbaguanine + NH4(+) + 2 ATP = 7-cyano-7-carbaguanine + 2 AMP + 2 diphosphate + 2 H(+)</text>
        <dbReference type="Rhea" id="RHEA:27982"/>
        <dbReference type="ChEBI" id="CHEBI:15378"/>
        <dbReference type="ChEBI" id="CHEBI:28938"/>
        <dbReference type="ChEBI" id="CHEBI:30616"/>
        <dbReference type="ChEBI" id="CHEBI:33019"/>
        <dbReference type="ChEBI" id="CHEBI:45075"/>
        <dbReference type="ChEBI" id="CHEBI:61036"/>
        <dbReference type="ChEBI" id="CHEBI:456215"/>
        <dbReference type="EC" id="6.3.4.20"/>
    </reaction>
</comment>
<comment type="similarity">
    <text evidence="8 11">Belongs to the QueC family.</text>
</comment>
<comment type="pathway">
    <text evidence="1 11">Purine metabolism; 7-cyano-7-deazaguanine biosynthesis.</text>
</comment>
<dbReference type="NCBIfam" id="TIGR00364">
    <property type="entry name" value="7-cyano-7-deazaguanine synthase QueC"/>
    <property type="match status" value="1"/>
</dbReference>
<dbReference type="GO" id="GO:0008616">
    <property type="term" value="P:tRNA queuosine(34) biosynthetic process"/>
    <property type="evidence" value="ECO:0007669"/>
    <property type="project" value="UniProtKB-UniRule"/>
</dbReference>
<keyword evidence="4 11" id="KW-0547">Nucleotide-binding</keyword>
<evidence type="ECO:0000256" key="8">
    <source>
        <dbReference type="ARBA" id="ARBA00037993"/>
    </source>
</evidence>
<dbReference type="CDD" id="cd01995">
    <property type="entry name" value="QueC-like"/>
    <property type="match status" value="1"/>
</dbReference>
<feature type="binding site" evidence="11">
    <location>
        <begin position="23"/>
        <end position="33"/>
    </location>
    <ligand>
        <name>ATP</name>
        <dbReference type="ChEBI" id="CHEBI:30616"/>
    </ligand>
</feature>
<evidence type="ECO:0000313" key="12">
    <source>
        <dbReference type="EMBL" id="AMW05561.1"/>
    </source>
</evidence>
<dbReference type="AlphaFoldDB" id="A0A143BM37"/>
<evidence type="ECO:0000256" key="10">
    <source>
        <dbReference type="ARBA" id="ARBA00047890"/>
    </source>
</evidence>
<evidence type="ECO:0000256" key="5">
    <source>
        <dbReference type="ARBA" id="ARBA00022785"/>
    </source>
</evidence>
<feature type="binding site" evidence="11">
    <location>
        <position position="223"/>
    </location>
    <ligand>
        <name>Zn(2+)</name>
        <dbReference type="ChEBI" id="CHEBI:29105"/>
    </ligand>
</feature>
<dbReference type="eggNOG" id="COG0603">
    <property type="taxonomic scope" value="Bacteria"/>
</dbReference>
<proteinExistence type="inferred from homology"/>
<keyword evidence="6 11" id="KW-0862">Zinc</keyword>
<keyword evidence="3 11" id="KW-0479">Metal-binding</keyword>
<gene>
    <name evidence="11" type="primary">queC</name>
    <name evidence="12" type="ORF">GEMMAAP_13570</name>
</gene>
<name>A0A143BM37_9BACT</name>